<dbReference type="OrthoDB" id="4377018at2"/>
<proteinExistence type="predicted"/>
<name>A0A1I5TAM1_9FIRM</name>
<dbReference type="STRING" id="937334.SAMN05444406_10421"/>
<dbReference type="PANTHER" id="PTHR36718:SF1">
    <property type="entry name" value="DOUBLE ZINC RIBBON PROTEIN MJ0416"/>
    <property type="match status" value="1"/>
</dbReference>
<keyword evidence="3" id="KW-1185">Reference proteome</keyword>
<dbReference type="InterPro" id="IPR031493">
    <property type="entry name" value="Zinc_ribbon_15"/>
</dbReference>
<feature type="domain" description="Zinc-ribbon 15" evidence="1">
    <location>
        <begin position="24"/>
        <end position="116"/>
    </location>
</feature>
<evidence type="ECO:0000259" key="1">
    <source>
        <dbReference type="Pfam" id="PF17032"/>
    </source>
</evidence>
<gene>
    <name evidence="2" type="ORF">SAMN05444406_10421</name>
</gene>
<sequence>MIFIGIFGIQDKQRVIREYPNVICKCGSLSRGELIEEYTYFHFFFIPIFKWNKRYYMRFRCCNRIFRVPPDYVNELKDSTDVDVNRLEEVQTYFGNQCSNCGAVLHRSFAYCPYCGQKIH</sequence>
<dbReference type="AlphaFoldDB" id="A0A1I5TAM1"/>
<evidence type="ECO:0000313" key="2">
    <source>
        <dbReference type="EMBL" id="SFP79727.1"/>
    </source>
</evidence>
<dbReference type="Pfam" id="PF17032">
    <property type="entry name" value="Zn_ribbon_15"/>
    <property type="match status" value="1"/>
</dbReference>
<accession>A0A1I5TAM1</accession>
<evidence type="ECO:0000313" key="3">
    <source>
        <dbReference type="Proteomes" id="UP000198577"/>
    </source>
</evidence>
<dbReference type="RefSeq" id="WP_025747133.1">
    <property type="nucleotide sequence ID" value="NZ_FOXR01000004.1"/>
</dbReference>
<dbReference type="Proteomes" id="UP000198577">
    <property type="component" value="Unassembled WGS sequence"/>
</dbReference>
<organism evidence="2 3">
    <name type="scientific">Caldicoprobacter faecalis</name>
    <dbReference type="NCBI Taxonomy" id="937334"/>
    <lineage>
        <taxon>Bacteria</taxon>
        <taxon>Bacillati</taxon>
        <taxon>Bacillota</taxon>
        <taxon>Clostridia</taxon>
        <taxon>Caldicoprobacterales</taxon>
        <taxon>Caldicoprobacteraceae</taxon>
        <taxon>Caldicoprobacter</taxon>
    </lineage>
</organism>
<dbReference type="EMBL" id="FOXR01000004">
    <property type="protein sequence ID" value="SFP79727.1"/>
    <property type="molecule type" value="Genomic_DNA"/>
</dbReference>
<dbReference type="InterPro" id="IPR053281">
    <property type="entry name" value="Double_zinc_ribbon"/>
</dbReference>
<dbReference type="PANTHER" id="PTHR36718">
    <property type="entry name" value="OS05G0435400 PROTEIN"/>
    <property type="match status" value="1"/>
</dbReference>
<reference evidence="2 3" key="1">
    <citation type="submission" date="2016-10" db="EMBL/GenBank/DDBJ databases">
        <authorList>
            <person name="de Groot N.N."/>
        </authorList>
    </citation>
    <scope>NUCLEOTIDE SEQUENCE [LARGE SCALE GENOMIC DNA]</scope>
    <source>
        <strain evidence="2 3">DSM 20678</strain>
    </source>
</reference>
<protein>
    <submittedName>
        <fullName evidence="2">Zinc-ribbon family protein</fullName>
    </submittedName>
</protein>